<feature type="region of interest" description="Disordered" evidence="2">
    <location>
        <begin position="208"/>
        <end position="353"/>
    </location>
</feature>
<feature type="compositionally biased region" description="Polar residues" evidence="2">
    <location>
        <begin position="947"/>
        <end position="959"/>
    </location>
</feature>
<dbReference type="Proteomes" id="UP001652740">
    <property type="component" value="Unplaced"/>
</dbReference>
<proteinExistence type="predicted"/>
<accession>A0A6J1WCL5</accession>
<evidence type="ECO:0000313" key="4">
    <source>
        <dbReference type="RefSeq" id="XP_026751268.2"/>
    </source>
</evidence>
<name>A0A6J1WCL5_GALME</name>
<dbReference type="AlphaFoldDB" id="A0A6J1WCL5"/>
<keyword evidence="1" id="KW-0175">Coiled coil</keyword>
<feature type="compositionally biased region" description="Basic and acidic residues" evidence="2">
    <location>
        <begin position="274"/>
        <end position="308"/>
    </location>
</feature>
<feature type="compositionally biased region" description="Basic residues" evidence="2">
    <location>
        <begin position="309"/>
        <end position="325"/>
    </location>
</feature>
<dbReference type="KEGG" id="gmw:113511754"/>
<feature type="compositionally biased region" description="Polar residues" evidence="2">
    <location>
        <begin position="1097"/>
        <end position="1121"/>
    </location>
</feature>
<keyword evidence="3" id="KW-1185">Reference proteome</keyword>
<evidence type="ECO:0000256" key="2">
    <source>
        <dbReference type="SAM" id="MobiDB-lite"/>
    </source>
</evidence>
<feature type="compositionally biased region" description="Basic residues" evidence="2">
    <location>
        <begin position="843"/>
        <end position="854"/>
    </location>
</feature>
<sequence>MEDIYDNLENYDDLNIINELKTENKSLKLKLEEYALSMDKLQKNILQEFDKLSSEYTKLEMNYSSLLKTARAEVERKTQIITNLNKEKDILILNSRRNKNLLNIKRNMSTSNNFELKKNPESDITKKNIQNVSESMKSNDLSAIRLEETKVPSEDAVTSLNRVTTGKLVNVVDNITKNNKLTSEGISDAKENITLLYKHKDDYQVQRKPCSISNRRKSMPVSRQYSRFTSDEECEDNSREEIKHKKESLSRHDTNRKSRDRSYNSKQSKISDTLSKDDKHVSHHELSKDKYSKTRDNKRSDRSRDRYELRRKRHYSPERTHRKSKRDYPEDRIQRLDYGRNRVLESPPRDRYDQYNRRHLDLRSRDIKGHDDYHSEKYRHQPYERQTGKHKILNDNDEVSAKRLKIDSYNKYNEETVQRPKEVEFGVVHPITQALETNESCQSPDYILGDATSVPPITEIKSIAAIQLEDPRVTNKRYIMKSENGKTVLSTVTGRNVSLEIIDKSVWGIEHVDMPDALVHHPSHYSDELVKEIYVDIDNPVSNLSFESGEILSLETQEGTSDTADCRYKVESKNEHIESQDGIKRAQFEQLEHHSNNGLKTRYKNPKTKATSDEPKTQNVLSNNIAFIKDSSELQVNRNDNLENVDYENLHKVESKIEHIEDQDSIKRISQSEKLEHHSNNEPKSRYKIPKIKATNDEPKIQNVLSNNIVFMKDSLCELQVNRNDNLQNVEKNDHNRKEIKNKLNDKNLFKNRELIEGDLELSDEASDSVESKTFVTNNVNKTEKADCLENTKCQEKETSVTNDHNRNSVEIINDESCKVTQIKNQVENNASIKSDEGYLKGAVKKRPHKSHRHSKDDSSKERTEKKCSKKVKSQKSDTVCKEVKTKFCDLFGDSSSLITPEDLGLTSSQGQGESSKYVPIFEDAQDAVDMNVKKSEHIKISDKSEVQNTEKSSPSQFQKDAVPKSVIENKKRKPKKNIQDNSSTVATNIESPHTCNIPKSEKLEIENDVVKTIIISTGIQPQYMSVTKDHTTVEQQITSDNQNEFCQDDAQKAQDTPMRALATSTPERELQQSGLEKDIKSRIPELISNSNESKIVPTDNVTATPNHSSTMDTLDSQNNPDAPDVRIFVKRRRRTIKKVTPSKT</sequence>
<dbReference type="RefSeq" id="XP_026751268.2">
    <property type="nucleotide sequence ID" value="XM_026895467.3"/>
</dbReference>
<organism evidence="3 4">
    <name type="scientific">Galleria mellonella</name>
    <name type="common">Greater wax moth</name>
    <dbReference type="NCBI Taxonomy" id="7137"/>
    <lineage>
        <taxon>Eukaryota</taxon>
        <taxon>Metazoa</taxon>
        <taxon>Ecdysozoa</taxon>
        <taxon>Arthropoda</taxon>
        <taxon>Hexapoda</taxon>
        <taxon>Insecta</taxon>
        <taxon>Pterygota</taxon>
        <taxon>Neoptera</taxon>
        <taxon>Endopterygota</taxon>
        <taxon>Lepidoptera</taxon>
        <taxon>Glossata</taxon>
        <taxon>Ditrysia</taxon>
        <taxon>Pyraloidea</taxon>
        <taxon>Pyralidae</taxon>
        <taxon>Galleriinae</taxon>
        <taxon>Galleria</taxon>
    </lineage>
</organism>
<feature type="compositionally biased region" description="Polar residues" evidence="2">
    <location>
        <begin position="980"/>
        <end position="994"/>
    </location>
</feature>
<feature type="coiled-coil region" evidence="1">
    <location>
        <begin position="17"/>
        <end position="87"/>
    </location>
</feature>
<feature type="region of interest" description="Disordered" evidence="2">
    <location>
        <begin position="939"/>
        <end position="994"/>
    </location>
</feature>
<dbReference type="InParanoid" id="A0A6J1WCL5"/>
<protein>
    <submittedName>
        <fullName evidence="4">Uncharacterized protein PF3D7_1120600-like isoform X1</fullName>
    </submittedName>
</protein>
<feature type="compositionally biased region" description="Basic and acidic residues" evidence="2">
    <location>
        <begin position="855"/>
        <end position="867"/>
    </location>
</feature>
<gene>
    <name evidence="4" type="primary">LOC113511754</name>
</gene>
<feature type="compositionally biased region" description="Polar residues" evidence="2">
    <location>
        <begin position="264"/>
        <end position="273"/>
    </location>
</feature>
<feature type="compositionally biased region" description="Basic and acidic residues" evidence="2">
    <location>
        <begin position="326"/>
        <end position="353"/>
    </location>
</feature>
<evidence type="ECO:0000313" key="3">
    <source>
        <dbReference type="Proteomes" id="UP001652740"/>
    </source>
</evidence>
<reference evidence="4" key="1">
    <citation type="submission" date="2025-08" db="UniProtKB">
        <authorList>
            <consortium name="RefSeq"/>
        </authorList>
    </citation>
    <scope>IDENTIFICATION</scope>
    <source>
        <tissue evidence="4">Whole larvae</tissue>
    </source>
</reference>
<feature type="compositionally biased region" description="Basic and acidic residues" evidence="2">
    <location>
        <begin position="236"/>
        <end position="263"/>
    </location>
</feature>
<dbReference type="GeneID" id="113511754"/>
<feature type="region of interest" description="Disordered" evidence="2">
    <location>
        <begin position="1097"/>
        <end position="1124"/>
    </location>
</feature>
<feature type="region of interest" description="Disordered" evidence="2">
    <location>
        <begin position="592"/>
        <end position="616"/>
    </location>
</feature>
<evidence type="ECO:0000256" key="1">
    <source>
        <dbReference type="SAM" id="Coils"/>
    </source>
</evidence>
<feature type="region of interest" description="Disordered" evidence="2">
    <location>
        <begin position="834"/>
        <end position="870"/>
    </location>
</feature>